<name>A0A413SK91_9FIRM</name>
<evidence type="ECO:0000256" key="1">
    <source>
        <dbReference type="ARBA" id="ARBA00018672"/>
    </source>
</evidence>
<evidence type="ECO:0000259" key="5">
    <source>
        <dbReference type="PROSITE" id="PS50110"/>
    </source>
</evidence>
<dbReference type="CDD" id="cd00077">
    <property type="entry name" value="HDc"/>
    <property type="match status" value="1"/>
</dbReference>
<dbReference type="PROSITE" id="PS51832">
    <property type="entry name" value="HD_GYP"/>
    <property type="match status" value="1"/>
</dbReference>
<feature type="domain" description="Response regulatory" evidence="5">
    <location>
        <begin position="4"/>
        <end position="121"/>
    </location>
</feature>
<evidence type="ECO:0000259" key="6">
    <source>
        <dbReference type="PROSITE" id="PS51832"/>
    </source>
</evidence>
<evidence type="ECO:0000313" key="8">
    <source>
        <dbReference type="Proteomes" id="UP000284465"/>
    </source>
</evidence>
<dbReference type="InterPro" id="IPR052020">
    <property type="entry name" value="Cyclic_di-GMP/3'3'-cGAMP_PDE"/>
</dbReference>
<feature type="coiled-coil region" evidence="4">
    <location>
        <begin position="127"/>
        <end position="165"/>
    </location>
</feature>
<dbReference type="InterPro" id="IPR001789">
    <property type="entry name" value="Sig_transdc_resp-reg_receiver"/>
</dbReference>
<dbReference type="InterPro" id="IPR003607">
    <property type="entry name" value="HD/PDEase_dom"/>
</dbReference>
<reference evidence="7 8" key="1">
    <citation type="submission" date="2018-08" db="EMBL/GenBank/DDBJ databases">
        <title>A genome reference for cultivated species of the human gut microbiota.</title>
        <authorList>
            <person name="Zou Y."/>
            <person name="Xue W."/>
            <person name="Luo G."/>
        </authorList>
    </citation>
    <scope>NUCLEOTIDE SEQUENCE [LARGE SCALE GENOMIC DNA]</scope>
    <source>
        <strain evidence="7 8">AM43-11</strain>
    </source>
</reference>
<dbReference type="Proteomes" id="UP000284465">
    <property type="component" value="Unassembled WGS sequence"/>
</dbReference>
<accession>A0A413SK91</accession>
<dbReference type="GO" id="GO:0000160">
    <property type="term" value="P:phosphorelay signal transduction system"/>
    <property type="evidence" value="ECO:0007669"/>
    <property type="project" value="InterPro"/>
</dbReference>
<comment type="function">
    <text evidence="2">May play the central regulatory role in sporulation. It may be an element of the effector pathway responsible for the activation of sporulation genes in response to nutritional stress. Spo0A may act in concert with spo0H (a sigma factor) to control the expression of some genes that are critical to the sporulation process.</text>
</comment>
<dbReference type="PANTHER" id="PTHR45228:SF1">
    <property type="entry name" value="CYCLIC DI-GMP PHOSPHODIESTERASE TM_0186"/>
    <property type="match status" value="1"/>
</dbReference>
<dbReference type="Gene3D" id="3.40.50.2300">
    <property type="match status" value="1"/>
</dbReference>
<comment type="caution">
    <text evidence="7">The sequence shown here is derived from an EMBL/GenBank/DDBJ whole genome shotgun (WGS) entry which is preliminary data.</text>
</comment>
<dbReference type="SMART" id="SM00448">
    <property type="entry name" value="REC"/>
    <property type="match status" value="1"/>
</dbReference>
<organism evidence="7 8">
    <name type="scientific">Roseburia intestinalis</name>
    <dbReference type="NCBI Taxonomy" id="166486"/>
    <lineage>
        <taxon>Bacteria</taxon>
        <taxon>Bacillati</taxon>
        <taxon>Bacillota</taxon>
        <taxon>Clostridia</taxon>
        <taxon>Lachnospirales</taxon>
        <taxon>Lachnospiraceae</taxon>
        <taxon>Roseburia</taxon>
    </lineage>
</organism>
<dbReference type="InterPro" id="IPR011006">
    <property type="entry name" value="CheY-like_superfamily"/>
</dbReference>
<dbReference type="SUPFAM" id="SSF52172">
    <property type="entry name" value="CheY-like"/>
    <property type="match status" value="1"/>
</dbReference>
<evidence type="ECO:0000313" key="7">
    <source>
        <dbReference type="EMBL" id="RHA68006.1"/>
    </source>
</evidence>
<evidence type="ECO:0000256" key="3">
    <source>
        <dbReference type="PROSITE-ProRule" id="PRU00169"/>
    </source>
</evidence>
<protein>
    <recommendedName>
        <fullName evidence="1">Stage 0 sporulation protein A homolog</fullName>
    </recommendedName>
</protein>
<dbReference type="AlphaFoldDB" id="A0A413SK91"/>
<feature type="domain" description="HD-GYP" evidence="6">
    <location>
        <begin position="155"/>
        <end position="362"/>
    </location>
</feature>
<proteinExistence type="predicted"/>
<dbReference type="EMBL" id="QSFP01000006">
    <property type="protein sequence ID" value="RHA68006.1"/>
    <property type="molecule type" value="Genomic_DNA"/>
</dbReference>
<gene>
    <name evidence="7" type="ORF">DW927_07630</name>
</gene>
<keyword evidence="3" id="KW-0597">Phosphoprotein</keyword>
<dbReference type="PANTHER" id="PTHR45228">
    <property type="entry name" value="CYCLIC DI-GMP PHOSPHODIESTERASE TM_0186-RELATED"/>
    <property type="match status" value="1"/>
</dbReference>
<keyword evidence="4" id="KW-0175">Coiled coil</keyword>
<dbReference type="Gene3D" id="1.10.3210.10">
    <property type="entry name" value="Hypothetical protein af1432"/>
    <property type="match status" value="1"/>
</dbReference>
<dbReference type="RefSeq" id="WP_118590947.1">
    <property type="nucleotide sequence ID" value="NZ_QSFP01000006.1"/>
</dbReference>
<dbReference type="InterPro" id="IPR037522">
    <property type="entry name" value="HD_GYP_dom"/>
</dbReference>
<evidence type="ECO:0000256" key="4">
    <source>
        <dbReference type="SAM" id="Coils"/>
    </source>
</evidence>
<dbReference type="PROSITE" id="PS50110">
    <property type="entry name" value="RESPONSE_REGULATORY"/>
    <property type="match status" value="1"/>
</dbReference>
<sequence>MRYKILIVDDAYINRELLKEILRDDYDVLEVENGKEALEVIEKEKGNINAVLLDLIMPVMDGFEVLEHMQSKKILDKIPVIVISGETSMQIEKKCFDYGVSDFIGRPYKTALVQKRVQNMVNQYVYKNQLEEKVADQTAVLRKAYDKLQQQTKMLEKRNQDIIDMLGTIVEYRNLESGEHIQRVKGYTRILAEDFAKNYPEYELTPDMINTIVSASALHDLGKIAIPDSILLKPGKLTKDEFEYMKSHTLRGCEILDSMKDDWDPVTQRVTYEIARSHHERYDGKGYLDGLKGEEIPVSAQLVSVADVYDALINERCYKDAFSKEDAFHMIVNGECGVFSPKLMQTFRNVRTKFEQFADGLE</sequence>
<dbReference type="SUPFAM" id="SSF109604">
    <property type="entry name" value="HD-domain/PDEase-like"/>
    <property type="match status" value="1"/>
</dbReference>
<feature type="modified residue" description="4-aspartylphosphate" evidence="3">
    <location>
        <position position="54"/>
    </location>
</feature>
<evidence type="ECO:0000256" key="2">
    <source>
        <dbReference type="ARBA" id="ARBA00024867"/>
    </source>
</evidence>
<dbReference type="SMART" id="SM00471">
    <property type="entry name" value="HDc"/>
    <property type="match status" value="1"/>
</dbReference>
<dbReference type="Pfam" id="PF00072">
    <property type="entry name" value="Response_reg"/>
    <property type="match status" value="1"/>
</dbReference>
<dbReference type="Pfam" id="PF13487">
    <property type="entry name" value="HD_5"/>
    <property type="match status" value="1"/>
</dbReference>